<dbReference type="Proteomes" id="UP001177744">
    <property type="component" value="Unassembled WGS sequence"/>
</dbReference>
<dbReference type="GO" id="GO:0005634">
    <property type="term" value="C:nucleus"/>
    <property type="evidence" value="ECO:0007669"/>
    <property type="project" value="UniProtKB-SubCell"/>
</dbReference>
<evidence type="ECO:0000256" key="2">
    <source>
        <dbReference type="ARBA" id="ARBA00007696"/>
    </source>
</evidence>
<feature type="region of interest" description="Disordered" evidence="8">
    <location>
        <begin position="115"/>
        <end position="211"/>
    </location>
</feature>
<gene>
    <name evidence="9" type="ORF">QTO34_006876</name>
</gene>
<feature type="compositionally biased region" description="Basic and acidic residues" evidence="8">
    <location>
        <begin position="168"/>
        <end position="183"/>
    </location>
</feature>
<feature type="compositionally biased region" description="Basic and acidic residues" evidence="8">
    <location>
        <begin position="136"/>
        <end position="154"/>
    </location>
</feature>
<comment type="similarity">
    <text evidence="2">Belongs to the HMGN family.</text>
</comment>
<evidence type="ECO:0000313" key="10">
    <source>
        <dbReference type="Proteomes" id="UP001177744"/>
    </source>
</evidence>
<evidence type="ECO:0000256" key="4">
    <source>
        <dbReference type="ARBA" id="ARBA00023242"/>
    </source>
</evidence>
<reference evidence="9" key="1">
    <citation type="submission" date="2023-06" db="EMBL/GenBank/DDBJ databases">
        <title>Reference genome for the Northern bat (Eptesicus nilssonii), a most northern bat species.</title>
        <authorList>
            <person name="Laine V.N."/>
            <person name="Pulliainen A.T."/>
            <person name="Lilley T.M."/>
        </authorList>
    </citation>
    <scope>NUCLEOTIDE SEQUENCE</scope>
    <source>
        <strain evidence="9">BLF_Eptnil</strain>
        <tissue evidence="9">Kidney</tissue>
    </source>
</reference>
<evidence type="ECO:0000256" key="1">
    <source>
        <dbReference type="ARBA" id="ARBA00004123"/>
    </source>
</evidence>
<dbReference type="PROSITE" id="PS00355">
    <property type="entry name" value="HMG14_17"/>
    <property type="match status" value="1"/>
</dbReference>
<evidence type="ECO:0000256" key="5">
    <source>
        <dbReference type="ARBA" id="ARBA00037490"/>
    </source>
</evidence>
<organism evidence="9 10">
    <name type="scientific">Cnephaeus nilssonii</name>
    <name type="common">Northern bat</name>
    <name type="synonym">Eptesicus nilssonii</name>
    <dbReference type="NCBI Taxonomy" id="3371016"/>
    <lineage>
        <taxon>Eukaryota</taxon>
        <taxon>Metazoa</taxon>
        <taxon>Chordata</taxon>
        <taxon>Craniata</taxon>
        <taxon>Vertebrata</taxon>
        <taxon>Euteleostomi</taxon>
        <taxon>Mammalia</taxon>
        <taxon>Eutheria</taxon>
        <taxon>Laurasiatheria</taxon>
        <taxon>Chiroptera</taxon>
        <taxon>Yangochiroptera</taxon>
        <taxon>Vespertilionidae</taxon>
        <taxon>Cnephaeus</taxon>
    </lineage>
</organism>
<evidence type="ECO:0000256" key="7">
    <source>
        <dbReference type="ARBA" id="ARBA00042290"/>
    </source>
</evidence>
<dbReference type="Pfam" id="PF01101">
    <property type="entry name" value="HMG14_17"/>
    <property type="match status" value="1"/>
</dbReference>
<dbReference type="InterPro" id="IPR000079">
    <property type="entry name" value="HMGN_fam"/>
</dbReference>
<comment type="subcellular location">
    <subcellularLocation>
        <location evidence="1">Nucleus</location>
    </subcellularLocation>
</comment>
<dbReference type="SMART" id="SM00527">
    <property type="entry name" value="HMG17"/>
    <property type="match status" value="1"/>
</dbReference>
<comment type="function">
    <text evidence="5">Binds to the inner side of the nucleosomal DNA thus altering the interaction between the DNA and the histone octamer. May be involved in the process which maintains transcribable genes in a unique chromatin conformation.</text>
</comment>
<proteinExistence type="inferred from homology"/>
<dbReference type="PANTHER" id="PTHR23087">
    <property type="entry name" value="NONHISTONE CHROMOSOMAL PROTEIN HMG"/>
    <property type="match status" value="1"/>
</dbReference>
<evidence type="ECO:0000256" key="6">
    <source>
        <dbReference type="ARBA" id="ARBA00040304"/>
    </source>
</evidence>
<evidence type="ECO:0000256" key="8">
    <source>
        <dbReference type="SAM" id="MobiDB-lite"/>
    </source>
</evidence>
<keyword evidence="3" id="KW-0238">DNA-binding</keyword>
<name>A0AA40LHW5_CNENI</name>
<comment type="caution">
    <text evidence="9">The sequence shown here is derived from an EMBL/GenBank/DDBJ whole genome shotgun (WGS) entry which is preliminary data.</text>
</comment>
<dbReference type="GO" id="GO:0031492">
    <property type="term" value="F:nucleosomal DNA binding"/>
    <property type="evidence" value="ECO:0007669"/>
    <property type="project" value="InterPro"/>
</dbReference>
<dbReference type="GO" id="GO:0000785">
    <property type="term" value="C:chromatin"/>
    <property type="evidence" value="ECO:0007669"/>
    <property type="project" value="InterPro"/>
</dbReference>
<evidence type="ECO:0000313" key="9">
    <source>
        <dbReference type="EMBL" id="KAK1332204.1"/>
    </source>
</evidence>
<dbReference type="PRINTS" id="PR00925">
    <property type="entry name" value="NONHISHMG17"/>
</dbReference>
<dbReference type="AlphaFoldDB" id="A0AA40LHW5"/>
<evidence type="ECO:0000256" key="3">
    <source>
        <dbReference type="ARBA" id="ARBA00023125"/>
    </source>
</evidence>
<dbReference type="GO" id="GO:0006325">
    <property type="term" value="P:chromatin organization"/>
    <property type="evidence" value="ECO:0007669"/>
    <property type="project" value="TreeGrafter"/>
</dbReference>
<keyword evidence="10" id="KW-1185">Reference proteome</keyword>
<dbReference type="EMBL" id="JAULJE010000018">
    <property type="protein sequence ID" value="KAK1332204.1"/>
    <property type="molecule type" value="Genomic_DNA"/>
</dbReference>
<sequence length="237" mass="26284">MPRMKHLLLLRMKHLRNNVFSSKGSTAQPEALSWAHSWRAQWRCPASTADCKREQAGLRDTSPGPKCTNFVHQASVTDKILHILRLERPSLAAVANLSDLMDQQWSADHQLQISRTAASPRPARTPRHHRHHAKRKAEGDAKGDKAKVKDEPQRRSARLSAKPAPPEPEPKPKKAPAKGEKVPKGKGKAGAGPGGNNPAENGAAKRTRRRELRCCRCQGKLNKKAYPLPMAKSRFLS</sequence>
<protein>
    <recommendedName>
        <fullName evidence="6">Non-histone chromosomal protein HMG-17</fullName>
    </recommendedName>
    <alternativeName>
        <fullName evidence="7">High mobility group nucleosome-binding domain-containing protein 2</fullName>
    </alternativeName>
</protein>
<accession>A0AA40LHW5</accession>
<keyword evidence="4" id="KW-0539">Nucleus</keyword>
<feature type="compositionally biased region" description="Basic residues" evidence="8">
    <location>
        <begin position="124"/>
        <end position="135"/>
    </location>
</feature>
<dbReference type="PANTHER" id="PTHR23087:SF13">
    <property type="entry name" value="NON-HISTONE CHROMOSOMAL PROTEIN HMG-17"/>
    <property type="match status" value="1"/>
</dbReference>